<evidence type="ECO:0000313" key="3">
    <source>
        <dbReference type="EMBL" id="SPQ00602.1"/>
    </source>
</evidence>
<dbReference type="Proteomes" id="UP000245125">
    <property type="component" value="Unassembled WGS sequence"/>
</dbReference>
<dbReference type="EMBL" id="OUUY01000074">
    <property type="protein sequence ID" value="SPQ00602.1"/>
    <property type="molecule type" value="Genomic_DNA"/>
</dbReference>
<protein>
    <submittedName>
        <fullName evidence="3">Sigma-fimbria pilin</fullName>
    </submittedName>
</protein>
<dbReference type="AlphaFoldDB" id="A0A2U3QGS1"/>
<accession>A0A2U3QGS1</accession>
<proteinExistence type="predicted"/>
<name>A0A2U3QGS1_9BACT</name>
<feature type="domain" description="Spore coat protein U/FanG" evidence="2">
    <location>
        <begin position="32"/>
        <end position="168"/>
    </location>
</feature>
<sequence>MFNPSICVTRRTIRGFLFCIVACVIFLHVPYAYAACTVSTASVSFGSYDATSQNHLASNGSVTVDCSVGVAPPNPSVNVLIIIGQSPNSGSFNPRKMKNITGADLLNYNLYTNSSMTSIWGDGTGGTSTVTLGKVNRNALPIVTSVYGSIPAGQDVSAGSYSDILIVTITW</sequence>
<gene>
    <name evidence="3" type="primary">csuE</name>
    <name evidence="3" type="ORF">NBG4_290019</name>
</gene>
<dbReference type="InterPro" id="IPR007893">
    <property type="entry name" value="Spore_coat_U/FanG"/>
</dbReference>
<evidence type="ECO:0000313" key="4">
    <source>
        <dbReference type="Proteomes" id="UP000245125"/>
    </source>
</evidence>
<reference evidence="4" key="1">
    <citation type="submission" date="2018-03" db="EMBL/GenBank/DDBJ databases">
        <authorList>
            <person name="Zecchin S."/>
        </authorList>
    </citation>
    <scope>NUCLEOTIDE SEQUENCE [LARGE SCALE GENOMIC DNA]</scope>
</reference>
<organism evidence="3 4">
    <name type="scientific">Candidatus Sulfobium mesophilum</name>
    <dbReference type="NCBI Taxonomy" id="2016548"/>
    <lineage>
        <taxon>Bacteria</taxon>
        <taxon>Pseudomonadati</taxon>
        <taxon>Nitrospirota</taxon>
        <taxon>Nitrospiria</taxon>
        <taxon>Nitrospirales</taxon>
        <taxon>Nitrospiraceae</taxon>
        <taxon>Candidatus Sulfobium</taxon>
    </lineage>
</organism>
<dbReference type="PANTHER" id="PTHR37089:SF3">
    <property type="entry name" value="EXPORTED PROTEIN"/>
    <property type="match status" value="1"/>
</dbReference>
<feature type="signal peptide" evidence="1">
    <location>
        <begin position="1"/>
        <end position="34"/>
    </location>
</feature>
<dbReference type="Pfam" id="PF05229">
    <property type="entry name" value="SCPU"/>
    <property type="match status" value="1"/>
</dbReference>
<feature type="chain" id="PRO_5015470558" evidence="1">
    <location>
        <begin position="35"/>
        <end position="171"/>
    </location>
</feature>
<evidence type="ECO:0000256" key="1">
    <source>
        <dbReference type="SAM" id="SignalP"/>
    </source>
</evidence>
<evidence type="ECO:0000259" key="2">
    <source>
        <dbReference type="Pfam" id="PF05229"/>
    </source>
</evidence>
<keyword evidence="1" id="KW-0732">Signal</keyword>
<dbReference type="PANTHER" id="PTHR37089">
    <property type="entry name" value="PROTEIN U-RELATED"/>
    <property type="match status" value="1"/>
</dbReference>
<dbReference type="SMART" id="SM00972">
    <property type="entry name" value="SCPU"/>
    <property type="match status" value="1"/>
</dbReference>
<dbReference type="InterPro" id="IPR053167">
    <property type="entry name" value="Spore_coat_component"/>
</dbReference>
<keyword evidence="4" id="KW-1185">Reference proteome</keyword>